<reference evidence="5" key="1">
    <citation type="submission" date="2016-10" db="EMBL/GenBank/DDBJ databases">
        <authorList>
            <person name="Varghese N."/>
            <person name="Submissions S."/>
        </authorList>
    </citation>
    <scope>NUCLEOTIDE SEQUENCE [LARGE SCALE GENOMIC DNA]</scope>
    <source>
        <strain evidence="5">DSM 17465</strain>
    </source>
</reference>
<organism evidence="4 5">
    <name type="scientific">Pseudovibrio denitrificans</name>
    <dbReference type="NCBI Taxonomy" id="258256"/>
    <lineage>
        <taxon>Bacteria</taxon>
        <taxon>Pseudomonadati</taxon>
        <taxon>Pseudomonadota</taxon>
        <taxon>Alphaproteobacteria</taxon>
        <taxon>Hyphomicrobiales</taxon>
        <taxon>Stappiaceae</taxon>
        <taxon>Pseudovibrio</taxon>
    </lineage>
</organism>
<proteinExistence type="inferred from homology"/>
<comment type="similarity">
    <text evidence="1 3">Belongs to the UreD family.</text>
</comment>
<dbReference type="AlphaFoldDB" id="A0A1I6XKU2"/>
<protein>
    <recommendedName>
        <fullName evidence="3">Urease accessory protein UreD</fullName>
    </recommendedName>
</protein>
<dbReference type="EMBL" id="FPBD01000001">
    <property type="protein sequence ID" value="SFT38776.1"/>
    <property type="molecule type" value="Genomic_DNA"/>
</dbReference>
<dbReference type="PANTHER" id="PTHR33643:SF1">
    <property type="entry name" value="UREASE ACCESSORY PROTEIN D"/>
    <property type="match status" value="1"/>
</dbReference>
<keyword evidence="3" id="KW-0963">Cytoplasm</keyword>
<dbReference type="Proteomes" id="UP000183371">
    <property type="component" value="Unassembled WGS sequence"/>
</dbReference>
<evidence type="ECO:0000256" key="1">
    <source>
        <dbReference type="ARBA" id="ARBA00007177"/>
    </source>
</evidence>
<keyword evidence="2 3" id="KW-0143">Chaperone</keyword>
<keyword evidence="5" id="KW-1185">Reference proteome</keyword>
<dbReference type="HAMAP" id="MF_01384">
    <property type="entry name" value="UreD"/>
    <property type="match status" value="1"/>
</dbReference>
<keyword evidence="3" id="KW-0996">Nickel insertion</keyword>
<evidence type="ECO:0000313" key="4">
    <source>
        <dbReference type="EMBL" id="SFT38776.1"/>
    </source>
</evidence>
<dbReference type="GO" id="GO:0005737">
    <property type="term" value="C:cytoplasm"/>
    <property type="evidence" value="ECO:0007669"/>
    <property type="project" value="UniProtKB-SubCell"/>
</dbReference>
<comment type="function">
    <text evidence="3">Required for maturation of urease via the functional incorporation of the urease nickel metallocenter.</text>
</comment>
<name>A0A1I6XKU2_9HYPH</name>
<dbReference type="PANTHER" id="PTHR33643">
    <property type="entry name" value="UREASE ACCESSORY PROTEIN D"/>
    <property type="match status" value="1"/>
</dbReference>
<gene>
    <name evidence="3" type="primary">ureD</name>
    <name evidence="4" type="ORF">SAMN05444141_101263</name>
</gene>
<accession>A0A1I6XKU2</accession>
<comment type="subcellular location">
    <subcellularLocation>
        <location evidence="3">Cytoplasm</location>
    </subcellularLocation>
</comment>
<evidence type="ECO:0000256" key="2">
    <source>
        <dbReference type="ARBA" id="ARBA00023186"/>
    </source>
</evidence>
<dbReference type="InterPro" id="IPR002669">
    <property type="entry name" value="UreD"/>
</dbReference>
<sequence length="295" mass="32347">MSASILPFKQVSQPLETKVPRVPAMQRTKGTGRVGFKAAQHEGLPPTLQELYQEGAAKIRLPKVYDDMAEAALINTSGGVTGGDVLNWHVNLQTGAKAVLTTQACEKIYKSSEGTAQITNTLNVKDDAELHWLPQETILFNEASLSRTLQVDLAPSARFLAVEAVILGRQAMGETVERAYFKDTWRVRKAGKLIHADDVLLNGGLGTRAKNTAVLNGARAFASILYIGPDEEDLLKARAQNLQKLQDPKQVVLSAFRGKLVGRVMAQDGYTLRQTLIPLLQSLRLGRELPKLWNL</sequence>
<comment type="subunit">
    <text evidence="3">UreD, UreF and UreG form a complex that acts as a GTP-hydrolysis-dependent molecular chaperone, activating the urease apoprotein by helping to assemble the nickel containing metallocenter of UreC. The UreE protein probably delivers the nickel.</text>
</comment>
<evidence type="ECO:0000256" key="3">
    <source>
        <dbReference type="HAMAP-Rule" id="MF_01384"/>
    </source>
</evidence>
<evidence type="ECO:0000313" key="5">
    <source>
        <dbReference type="Proteomes" id="UP000183371"/>
    </source>
</evidence>
<dbReference type="GO" id="GO:0016151">
    <property type="term" value="F:nickel cation binding"/>
    <property type="evidence" value="ECO:0007669"/>
    <property type="project" value="UniProtKB-UniRule"/>
</dbReference>
<dbReference type="Pfam" id="PF01774">
    <property type="entry name" value="UreD"/>
    <property type="match status" value="1"/>
</dbReference>